<sequence length="418" mass="43040">MSQTSSTQSRTATVLLAALAASAVTLAATLFKTNERDLTFTLPVWDTFSNAFGIAIVPVLLYFVVLAAAGMFGWLGTWWKALIAGAVGVLIGGALGYLLQIVSNGVALDGAAWAAIFGEFLGLNFPLVVSGLVSAAFVAPAALHTLEGTTVVAAGQPARAEAAPQSAPSTWDEGSAFLRIPSDELLEQLGDDADDANEQWEQLVAVFEEHGWGTEAVGGGEGDARSTLLGDAALVLGEQVIMAKPKDASGVAGLQSVRDTLENAGAVFDELEAPAVFHPADVVEAPGVLYVGVGGTTNASAVRGLRRLLGDRGYRIVGVPMAGPVPLSEALSVLPDGTKLIWREAIANPEVLGPVLVVPEPRGAAVVALSPDVIAVASAAPDTAQLVKSLGYEVEQVDISAFAEIGGTLPRLSLRSRD</sequence>
<keyword evidence="3" id="KW-1133">Transmembrane helix</keyword>
<feature type="chain" id="PRO_5045655342" evidence="4">
    <location>
        <begin position="28"/>
        <end position="418"/>
    </location>
</feature>
<organism evidence="5 6">
    <name type="scientific">Gulosibacter faecalis</name>
    <dbReference type="NCBI Taxonomy" id="272240"/>
    <lineage>
        <taxon>Bacteria</taxon>
        <taxon>Bacillati</taxon>
        <taxon>Actinomycetota</taxon>
        <taxon>Actinomycetes</taxon>
        <taxon>Micrococcales</taxon>
        <taxon>Microbacteriaceae</taxon>
        <taxon>Gulosibacter</taxon>
    </lineage>
</organism>
<keyword evidence="2" id="KW-0378">Hydrolase</keyword>
<comment type="similarity">
    <text evidence="1">Belongs to the DDAH family.</text>
</comment>
<evidence type="ECO:0000256" key="4">
    <source>
        <dbReference type="SAM" id="SignalP"/>
    </source>
</evidence>
<name>A0ABW5UTK9_9MICO</name>
<evidence type="ECO:0000313" key="6">
    <source>
        <dbReference type="Proteomes" id="UP001597492"/>
    </source>
</evidence>
<gene>
    <name evidence="5" type="ORF">ACFSW7_00855</name>
</gene>
<comment type="caution">
    <text evidence="5">The sequence shown here is derived from an EMBL/GenBank/DDBJ whole genome shotgun (WGS) entry which is preliminary data.</text>
</comment>
<keyword evidence="4" id="KW-0732">Signal</keyword>
<dbReference type="Proteomes" id="UP001597492">
    <property type="component" value="Unassembled WGS sequence"/>
</dbReference>
<feature type="transmembrane region" description="Helical" evidence="3">
    <location>
        <begin position="81"/>
        <end position="99"/>
    </location>
</feature>
<feature type="signal peptide" evidence="4">
    <location>
        <begin position="1"/>
        <end position="27"/>
    </location>
</feature>
<protein>
    <submittedName>
        <fullName evidence="5">Uncharacterized protein</fullName>
    </submittedName>
</protein>
<feature type="transmembrane region" description="Helical" evidence="3">
    <location>
        <begin position="51"/>
        <end position="74"/>
    </location>
</feature>
<dbReference type="Gene3D" id="3.75.10.10">
    <property type="entry name" value="L-arginine/glycine Amidinotransferase, Chain A"/>
    <property type="match status" value="1"/>
</dbReference>
<dbReference type="EMBL" id="JBHUNE010000001">
    <property type="protein sequence ID" value="MFD2756926.1"/>
    <property type="molecule type" value="Genomic_DNA"/>
</dbReference>
<evidence type="ECO:0000256" key="3">
    <source>
        <dbReference type="SAM" id="Phobius"/>
    </source>
</evidence>
<keyword evidence="3" id="KW-0812">Transmembrane</keyword>
<dbReference type="SUPFAM" id="SSF55909">
    <property type="entry name" value="Pentein"/>
    <property type="match status" value="1"/>
</dbReference>
<dbReference type="PANTHER" id="PTHR12737:SF9">
    <property type="entry name" value="DIMETHYLARGININASE"/>
    <property type="match status" value="1"/>
</dbReference>
<dbReference type="RefSeq" id="WP_019618975.1">
    <property type="nucleotide sequence ID" value="NZ_JBHUNE010000001.1"/>
</dbReference>
<dbReference type="InterPro" id="IPR033199">
    <property type="entry name" value="DDAH-like"/>
</dbReference>
<evidence type="ECO:0000256" key="1">
    <source>
        <dbReference type="ARBA" id="ARBA00008532"/>
    </source>
</evidence>
<feature type="transmembrane region" description="Helical" evidence="3">
    <location>
        <begin position="111"/>
        <end position="138"/>
    </location>
</feature>
<accession>A0ABW5UTK9</accession>
<evidence type="ECO:0000313" key="5">
    <source>
        <dbReference type="EMBL" id="MFD2756926.1"/>
    </source>
</evidence>
<evidence type="ECO:0000256" key="2">
    <source>
        <dbReference type="ARBA" id="ARBA00022801"/>
    </source>
</evidence>
<proteinExistence type="inferred from homology"/>
<reference evidence="6" key="1">
    <citation type="journal article" date="2019" name="Int. J. Syst. Evol. Microbiol.">
        <title>The Global Catalogue of Microorganisms (GCM) 10K type strain sequencing project: providing services to taxonomists for standard genome sequencing and annotation.</title>
        <authorList>
            <consortium name="The Broad Institute Genomics Platform"/>
            <consortium name="The Broad Institute Genome Sequencing Center for Infectious Disease"/>
            <person name="Wu L."/>
            <person name="Ma J."/>
        </authorList>
    </citation>
    <scope>NUCLEOTIDE SEQUENCE [LARGE SCALE GENOMIC DNA]</scope>
    <source>
        <strain evidence="6">TISTR 1514</strain>
    </source>
</reference>
<keyword evidence="3" id="KW-0472">Membrane</keyword>
<keyword evidence="6" id="KW-1185">Reference proteome</keyword>
<dbReference type="PANTHER" id="PTHR12737">
    <property type="entry name" value="DIMETHYLARGININE DIMETHYLAMINOHYDROLASE"/>
    <property type="match status" value="1"/>
</dbReference>